<name>A0A2M7D8Q7_9BACT</name>
<dbReference type="Proteomes" id="UP000230304">
    <property type="component" value="Unassembled WGS sequence"/>
</dbReference>
<organism evidence="1 2">
    <name type="scientific">Candidatus Nealsonbacteria bacterium CG02_land_8_20_14_3_00_40_11</name>
    <dbReference type="NCBI Taxonomy" id="1974700"/>
    <lineage>
        <taxon>Bacteria</taxon>
        <taxon>Candidatus Nealsoniibacteriota</taxon>
    </lineage>
</organism>
<dbReference type="AlphaFoldDB" id="A0A2M7D8Q7"/>
<evidence type="ECO:0000313" key="1">
    <source>
        <dbReference type="EMBL" id="PIV43665.1"/>
    </source>
</evidence>
<reference evidence="2" key="1">
    <citation type="submission" date="2017-09" db="EMBL/GenBank/DDBJ databases">
        <title>Depth-based differentiation of microbial function through sediment-hosted aquifers and enrichment of novel symbionts in the deep terrestrial subsurface.</title>
        <authorList>
            <person name="Probst A.J."/>
            <person name="Ladd B."/>
            <person name="Jarett J.K."/>
            <person name="Geller-Mcgrath D.E."/>
            <person name="Sieber C.M.K."/>
            <person name="Emerson J.B."/>
            <person name="Anantharaman K."/>
            <person name="Thomas B.C."/>
            <person name="Malmstrom R."/>
            <person name="Stieglmeier M."/>
            <person name="Klingl A."/>
            <person name="Woyke T."/>
            <person name="Ryan C.M."/>
            <person name="Banfield J.F."/>
        </authorList>
    </citation>
    <scope>NUCLEOTIDE SEQUENCE [LARGE SCALE GENOMIC DNA]</scope>
</reference>
<protein>
    <submittedName>
        <fullName evidence="1">Uncharacterized protein</fullName>
    </submittedName>
</protein>
<evidence type="ECO:0000313" key="2">
    <source>
        <dbReference type="Proteomes" id="UP000230304"/>
    </source>
</evidence>
<dbReference type="EMBL" id="PEUA01000006">
    <property type="protein sequence ID" value="PIV43665.1"/>
    <property type="molecule type" value="Genomic_DNA"/>
</dbReference>
<sequence>MVKENFVLFSSRAFAERKLTKRRLLKKSFPDLGRKKKRAIFLWSLLVYFNDLKISVNPVRSLQDTGYIFFYFEKSLVELLVLSKQKKFI</sequence>
<accession>A0A2M7D8Q7</accession>
<gene>
    <name evidence="1" type="ORF">COS26_00250</name>
</gene>
<proteinExistence type="predicted"/>
<comment type="caution">
    <text evidence="1">The sequence shown here is derived from an EMBL/GenBank/DDBJ whole genome shotgun (WGS) entry which is preliminary data.</text>
</comment>